<dbReference type="Pfam" id="PF12869">
    <property type="entry name" value="tRNA_anti-like"/>
    <property type="match status" value="1"/>
</dbReference>
<proteinExistence type="predicted"/>
<dbReference type="Proteomes" id="UP000225433">
    <property type="component" value="Unassembled WGS sequence"/>
</dbReference>
<organism evidence="2 4">
    <name type="scientific">Xenorhabdus hominickii</name>
    <dbReference type="NCBI Taxonomy" id="351679"/>
    <lineage>
        <taxon>Bacteria</taxon>
        <taxon>Pseudomonadati</taxon>
        <taxon>Pseudomonadota</taxon>
        <taxon>Gammaproteobacteria</taxon>
        <taxon>Enterobacterales</taxon>
        <taxon>Morganellaceae</taxon>
        <taxon>Xenorhabdus</taxon>
    </lineage>
</organism>
<evidence type="ECO:0000313" key="2">
    <source>
        <dbReference type="EMBL" id="PHM52644.1"/>
    </source>
</evidence>
<dbReference type="RefSeq" id="WP_069318315.1">
    <property type="nucleotide sequence ID" value="NZ_CAWNQJ010000112.1"/>
</dbReference>
<reference evidence="2 4" key="2">
    <citation type="journal article" date="2017" name="Nat. Microbiol.">
        <title>Natural product diversity associated with the nematode symbionts Photorhabdus and Xenorhabdus.</title>
        <authorList>
            <person name="Tobias N.J."/>
            <person name="Wolff H."/>
            <person name="Djahanschiri B."/>
            <person name="Grundmann F."/>
            <person name="Kronenwerth M."/>
            <person name="Shi Y.M."/>
            <person name="Simonyi S."/>
            <person name="Grun P."/>
            <person name="Shapiro-Ilan D."/>
            <person name="Pidot S.J."/>
            <person name="Stinear T.P."/>
            <person name="Ebersberger I."/>
            <person name="Bode H.B."/>
        </authorList>
    </citation>
    <scope>NUCLEOTIDE SEQUENCE [LARGE SCALE GENOMIC DNA]</scope>
    <source>
        <strain evidence="2 4">DSM 17903</strain>
    </source>
</reference>
<protein>
    <submittedName>
        <fullName evidence="2">Uncharacterized protein</fullName>
    </submittedName>
</protein>
<evidence type="ECO:0000313" key="1">
    <source>
        <dbReference type="EMBL" id="AOM42702.1"/>
    </source>
</evidence>
<dbReference type="OrthoDB" id="6443341at2"/>
<sequence length="266" mass="28897">MKKVLKWIGIVFVVLIVIGFIAGKGEDKSSGDVSVSSNSSSGKKSISLTEKEAEFINSLIENDANTAFSGGNSMIKPDVIFVTAKELQQNYAENEARGDRTYKDKDLVITGIVSSIDSSLGDIPVVTLKTNDLFNSVHIRFKKQYRDTAIDLNKNQKVTFFCQGNGVMLGSPTVSNCSPVDVAKNDFINKQKQYVNKAINGDKNTSEGIISIIALAKVVGEQSNDFSSCEKIDKKCFTSVAPTLQKAAKNIETSPAMQEIKEVLGH</sequence>
<accession>A0A2G0Q089</accession>
<dbReference type="AlphaFoldDB" id="A0A2G0Q089"/>
<dbReference type="Proteomes" id="UP000094600">
    <property type="component" value="Chromosome"/>
</dbReference>
<name>A0A2G0Q089_XENHO</name>
<gene>
    <name evidence="1" type="ORF">A9255_20455</name>
    <name evidence="2" type="ORF">Xhom_04312</name>
</gene>
<keyword evidence="3" id="KW-1185">Reference proteome</keyword>
<dbReference type="InterPro" id="IPR024422">
    <property type="entry name" value="Protein_unknown_function_OB"/>
</dbReference>
<evidence type="ECO:0000313" key="3">
    <source>
        <dbReference type="Proteomes" id="UP000094600"/>
    </source>
</evidence>
<dbReference type="EMBL" id="NJAI01000008">
    <property type="protein sequence ID" value="PHM52644.1"/>
    <property type="molecule type" value="Genomic_DNA"/>
</dbReference>
<reference evidence="1 3" key="1">
    <citation type="submission" date="2016-06" db="EMBL/GenBank/DDBJ databases">
        <title>Bacterial characters and pathogenicity of Xenorhabdus hominickii from an entomopathogenic nematode, Steinernema monticolum.</title>
        <authorList>
            <person name="Park Y."/>
            <person name="Kim Y."/>
        </authorList>
    </citation>
    <scope>NUCLEOTIDE SEQUENCE [LARGE SCALE GENOMIC DNA]</scope>
    <source>
        <strain evidence="1 3">ANU1</strain>
    </source>
</reference>
<dbReference type="EMBL" id="CP016176">
    <property type="protein sequence ID" value="AOM42702.1"/>
    <property type="molecule type" value="Genomic_DNA"/>
</dbReference>
<evidence type="ECO:0000313" key="4">
    <source>
        <dbReference type="Proteomes" id="UP000225433"/>
    </source>
</evidence>
<dbReference type="KEGG" id="xho:A9255_20455"/>